<dbReference type="EMBL" id="PVWK01000125">
    <property type="protein sequence ID" value="PSB25411.1"/>
    <property type="molecule type" value="Genomic_DNA"/>
</dbReference>
<gene>
    <name evidence="2" type="ORF">C7B82_23305</name>
</gene>
<dbReference type="PIRSF" id="PIRSF021328">
    <property type="entry name" value="UCP021328"/>
    <property type="match status" value="1"/>
</dbReference>
<feature type="compositionally biased region" description="Basic residues" evidence="1">
    <location>
        <begin position="125"/>
        <end position="138"/>
    </location>
</feature>
<dbReference type="OrthoDB" id="4570726at2"/>
<dbReference type="Proteomes" id="UP000239576">
    <property type="component" value="Unassembled WGS sequence"/>
</dbReference>
<dbReference type="Pfam" id="PF11208">
    <property type="entry name" value="DUF2992"/>
    <property type="match status" value="1"/>
</dbReference>
<name>A0A2T1DYA0_9CYAN</name>
<feature type="compositionally biased region" description="Basic and acidic residues" evidence="1">
    <location>
        <begin position="103"/>
        <end position="124"/>
    </location>
</feature>
<keyword evidence="3" id="KW-1185">Reference proteome</keyword>
<organism evidence="2 3">
    <name type="scientific">Stenomitos frigidus ULC18</name>
    <dbReference type="NCBI Taxonomy" id="2107698"/>
    <lineage>
        <taxon>Bacteria</taxon>
        <taxon>Bacillati</taxon>
        <taxon>Cyanobacteriota</taxon>
        <taxon>Cyanophyceae</taxon>
        <taxon>Leptolyngbyales</taxon>
        <taxon>Leptolyngbyaceae</taxon>
        <taxon>Stenomitos</taxon>
    </lineage>
</organism>
<reference evidence="2 3" key="2">
    <citation type="submission" date="2018-03" db="EMBL/GenBank/DDBJ databases">
        <title>The ancient ancestry and fast evolution of plastids.</title>
        <authorList>
            <person name="Moore K.R."/>
            <person name="Magnabosco C."/>
            <person name="Momper L."/>
            <person name="Gold D.A."/>
            <person name="Bosak T."/>
            <person name="Fournier G.P."/>
        </authorList>
    </citation>
    <scope>NUCLEOTIDE SEQUENCE [LARGE SCALE GENOMIC DNA]</scope>
    <source>
        <strain evidence="2 3">ULC18</strain>
    </source>
</reference>
<comment type="caution">
    <text evidence="2">The sequence shown here is derived from an EMBL/GenBank/DDBJ whole genome shotgun (WGS) entry which is preliminary data.</text>
</comment>
<feature type="region of interest" description="Disordered" evidence="1">
    <location>
        <begin position="61"/>
        <end position="81"/>
    </location>
</feature>
<evidence type="ECO:0000313" key="3">
    <source>
        <dbReference type="Proteomes" id="UP000239576"/>
    </source>
</evidence>
<proteinExistence type="predicted"/>
<accession>A0A2T1DYA0</accession>
<evidence type="ECO:0000256" key="1">
    <source>
        <dbReference type="SAM" id="MobiDB-lite"/>
    </source>
</evidence>
<feature type="compositionally biased region" description="Polar residues" evidence="1">
    <location>
        <begin position="61"/>
        <end position="70"/>
    </location>
</feature>
<feature type="region of interest" description="Disordered" evidence="1">
    <location>
        <begin position="103"/>
        <end position="138"/>
    </location>
</feature>
<dbReference type="InterPro" id="IPR016787">
    <property type="entry name" value="UCP021328"/>
</dbReference>
<sequence>MKLTVLFNGQFWEGVVEFDQEGYLKVGRHLFGAEPSDVEVLEFVLNNSASELIDQAHSAVTLSPTESKSINPKRRSRQVSKEMAVRGLSTMAQIAFQKEFEHRKQDVKRQSKAEAEAKQAEKRLLMRQKAKARHRGKA</sequence>
<dbReference type="AlphaFoldDB" id="A0A2T1DYA0"/>
<evidence type="ECO:0000313" key="2">
    <source>
        <dbReference type="EMBL" id="PSB25411.1"/>
    </source>
</evidence>
<reference evidence="3" key="1">
    <citation type="submission" date="2018-02" db="EMBL/GenBank/DDBJ databases">
        <authorList>
            <person name="Moore K."/>
            <person name="Momper L."/>
        </authorList>
    </citation>
    <scope>NUCLEOTIDE SEQUENCE [LARGE SCALE GENOMIC DNA]</scope>
    <source>
        <strain evidence="3">ULC18</strain>
    </source>
</reference>
<protein>
    <submittedName>
        <fullName evidence="2">DUF2992 domain-containing protein</fullName>
    </submittedName>
</protein>
<dbReference type="RefSeq" id="WP_106259026.1">
    <property type="nucleotide sequence ID" value="NZ_CAWNSW010000034.1"/>
</dbReference>